<dbReference type="Proteomes" id="UP000095679">
    <property type="component" value="Unassembled WGS sequence"/>
</dbReference>
<evidence type="ECO:0000313" key="5">
    <source>
        <dbReference type="EMBL" id="RGZ82681.1"/>
    </source>
</evidence>
<dbReference type="EMBL" id="QSOE01000092">
    <property type="protein sequence ID" value="RGI83732.1"/>
    <property type="molecule type" value="Genomic_DNA"/>
</dbReference>
<gene>
    <name evidence="7" type="ORF">DW068_10980</name>
    <name evidence="6" type="ORF">DW833_00555</name>
    <name evidence="5" type="ORF">DW972_07905</name>
    <name evidence="4" type="ORF">DXD91_11670</name>
    <name evidence="3" type="ORF">ERS852450_00609</name>
    <name evidence="2" type="ORF">ERS852578_01143</name>
</gene>
<evidence type="ECO:0000313" key="12">
    <source>
        <dbReference type="Proteomes" id="UP000284621"/>
    </source>
</evidence>
<evidence type="ECO:0000313" key="3">
    <source>
        <dbReference type="EMBL" id="CUN77681.1"/>
    </source>
</evidence>
<dbReference type="Proteomes" id="UP000095390">
    <property type="component" value="Unassembled WGS sequence"/>
</dbReference>
<feature type="transmembrane region" description="Helical" evidence="1">
    <location>
        <begin position="44"/>
        <end position="63"/>
    </location>
</feature>
<dbReference type="Proteomes" id="UP000286561">
    <property type="component" value="Unassembled WGS sequence"/>
</dbReference>
<proteinExistence type="predicted"/>
<dbReference type="EMBL" id="CYYC01000011">
    <property type="protein sequence ID" value="CUM93039.1"/>
    <property type="molecule type" value="Genomic_DNA"/>
</dbReference>
<feature type="transmembrane region" description="Helical" evidence="1">
    <location>
        <begin position="145"/>
        <end position="164"/>
    </location>
</feature>
<dbReference type="EMBL" id="CYZL01000004">
    <property type="protein sequence ID" value="CUN77681.1"/>
    <property type="molecule type" value="Genomic_DNA"/>
</dbReference>
<dbReference type="EMBL" id="QSID01000001">
    <property type="protein sequence ID" value="RHC68036.1"/>
    <property type="molecule type" value="Genomic_DNA"/>
</dbReference>
<evidence type="ECO:0000313" key="7">
    <source>
        <dbReference type="EMBL" id="RHK37748.1"/>
    </source>
</evidence>
<organism evidence="2 8">
    <name type="scientific">Anaerobutyricum hallii</name>
    <dbReference type="NCBI Taxonomy" id="39488"/>
    <lineage>
        <taxon>Bacteria</taxon>
        <taxon>Bacillati</taxon>
        <taxon>Bacillota</taxon>
        <taxon>Clostridia</taxon>
        <taxon>Lachnospirales</taxon>
        <taxon>Lachnospiraceae</taxon>
        <taxon>Anaerobutyricum</taxon>
    </lineage>
</organism>
<evidence type="ECO:0000313" key="9">
    <source>
        <dbReference type="Proteomes" id="UP000095679"/>
    </source>
</evidence>
<evidence type="ECO:0000313" key="2">
    <source>
        <dbReference type="EMBL" id="CUM93039.1"/>
    </source>
</evidence>
<evidence type="ECO:0000313" key="13">
    <source>
        <dbReference type="Proteomes" id="UP000286561"/>
    </source>
</evidence>
<protein>
    <submittedName>
        <fullName evidence="2">Uncharacterized protein</fullName>
    </submittedName>
</protein>
<reference evidence="10 11" key="2">
    <citation type="submission" date="2018-08" db="EMBL/GenBank/DDBJ databases">
        <title>A genome reference for cultivated species of the human gut microbiota.</title>
        <authorList>
            <person name="Zou Y."/>
            <person name="Xue W."/>
            <person name="Luo G."/>
        </authorList>
    </citation>
    <scope>NUCLEOTIDE SEQUENCE [LARGE SCALE GENOMIC DNA]</scope>
    <source>
        <strain evidence="7 11">AF45-14BH</strain>
        <strain evidence="6 12">AM34-3LB</strain>
        <strain evidence="5 13">AM48-23BH</strain>
        <strain evidence="4 10">TM10-1AC</strain>
    </source>
</reference>
<evidence type="ECO:0000313" key="6">
    <source>
        <dbReference type="EMBL" id="RHC68036.1"/>
    </source>
</evidence>
<evidence type="ECO:0000313" key="11">
    <source>
        <dbReference type="Proteomes" id="UP000283497"/>
    </source>
</evidence>
<dbReference type="Proteomes" id="UP000283497">
    <property type="component" value="Unassembled WGS sequence"/>
</dbReference>
<feature type="transmembrane region" description="Helical" evidence="1">
    <location>
        <begin position="75"/>
        <end position="94"/>
    </location>
</feature>
<keyword evidence="1" id="KW-0472">Membrane</keyword>
<keyword evidence="1" id="KW-1133">Transmembrane helix</keyword>
<dbReference type="Proteomes" id="UP000262524">
    <property type="component" value="Unassembled WGS sequence"/>
</dbReference>
<keyword evidence="1" id="KW-0812">Transmembrane</keyword>
<name>A0A173STI1_9FIRM</name>
<dbReference type="RefSeq" id="WP_005343479.1">
    <property type="nucleotide sequence ID" value="NZ_BLYK01000034.1"/>
</dbReference>
<dbReference type="GeneID" id="75047460"/>
<dbReference type="EMBL" id="QSEP01000042">
    <property type="protein sequence ID" value="RGZ82681.1"/>
    <property type="molecule type" value="Genomic_DNA"/>
</dbReference>
<dbReference type="EMBL" id="QRNJ01000042">
    <property type="protein sequence ID" value="RHK37748.1"/>
    <property type="molecule type" value="Genomic_DNA"/>
</dbReference>
<keyword evidence="12" id="KW-1185">Reference proteome</keyword>
<accession>A0A173STI1</accession>
<evidence type="ECO:0000256" key="1">
    <source>
        <dbReference type="SAM" id="Phobius"/>
    </source>
</evidence>
<evidence type="ECO:0000313" key="4">
    <source>
        <dbReference type="EMBL" id="RGI83732.1"/>
    </source>
</evidence>
<evidence type="ECO:0000313" key="10">
    <source>
        <dbReference type="Proteomes" id="UP000262524"/>
    </source>
</evidence>
<feature type="transmembrane region" description="Helical" evidence="1">
    <location>
        <begin position="6"/>
        <end position="23"/>
    </location>
</feature>
<sequence length="171" mass="19479">MPFSLLALIIFLIVYAIIAYGVYSSRKMQYDERQKYMQSIAYKYGFFTLILATAVNGFIEYYTKSSWGTPLAESFTIICIGLIVFFTICVFKDAYFSYSETPVKNIVQSIFLFSLIGGINLYTGIMNQQEIISQHSPVKFNNINLISGILLLLADAIVITRAIMEHLQKEE</sequence>
<feature type="transmembrane region" description="Helical" evidence="1">
    <location>
        <begin position="106"/>
        <end position="125"/>
    </location>
</feature>
<evidence type="ECO:0000313" key="8">
    <source>
        <dbReference type="Proteomes" id="UP000095390"/>
    </source>
</evidence>
<dbReference type="AlphaFoldDB" id="A0A173STI1"/>
<reference evidence="8 9" key="1">
    <citation type="submission" date="2015-09" db="EMBL/GenBank/DDBJ databases">
        <authorList>
            <consortium name="Pathogen Informatics"/>
        </authorList>
    </citation>
    <scope>NUCLEOTIDE SEQUENCE [LARGE SCALE GENOMIC DNA]</scope>
    <source>
        <strain evidence="3 9">2789STDY5834835</strain>
        <strain evidence="2 8">2789STDY5834966</strain>
    </source>
</reference>
<dbReference type="Proteomes" id="UP000284621">
    <property type="component" value="Unassembled WGS sequence"/>
</dbReference>